<keyword evidence="10" id="KW-1185">Reference proteome</keyword>
<comment type="caution">
    <text evidence="9">The sequence shown here is derived from an EMBL/GenBank/DDBJ whole genome shotgun (WGS) entry which is preliminary data.</text>
</comment>
<dbReference type="EMBL" id="JBHSTI010000008">
    <property type="protein sequence ID" value="MFC6238533.1"/>
    <property type="molecule type" value="Genomic_DNA"/>
</dbReference>
<evidence type="ECO:0000313" key="9">
    <source>
        <dbReference type="EMBL" id="MFC6238533.1"/>
    </source>
</evidence>
<keyword evidence="3" id="KW-0813">Transport</keyword>
<dbReference type="CDD" id="cd12830">
    <property type="entry name" value="MtCorA-like"/>
    <property type="match status" value="1"/>
</dbReference>
<reference evidence="10" key="1">
    <citation type="journal article" date="2019" name="Int. J. Syst. Evol. Microbiol.">
        <title>The Global Catalogue of Microorganisms (GCM) 10K type strain sequencing project: providing services to taxonomists for standard genome sequencing and annotation.</title>
        <authorList>
            <consortium name="The Broad Institute Genomics Platform"/>
            <consortium name="The Broad Institute Genome Sequencing Center for Infectious Disease"/>
            <person name="Wu L."/>
            <person name="Ma J."/>
        </authorList>
    </citation>
    <scope>NUCLEOTIDE SEQUENCE [LARGE SCALE GENOMIC DNA]</scope>
    <source>
        <strain evidence="10">CGMCC 4.7317</strain>
    </source>
</reference>
<gene>
    <name evidence="9" type="ORF">ACFQGU_11640</name>
</gene>
<dbReference type="RefSeq" id="WP_386766829.1">
    <property type="nucleotide sequence ID" value="NZ_JBHSTI010000008.1"/>
</dbReference>
<dbReference type="SUPFAM" id="SSF143865">
    <property type="entry name" value="CorA soluble domain-like"/>
    <property type="match status" value="1"/>
</dbReference>
<dbReference type="InterPro" id="IPR002523">
    <property type="entry name" value="MgTranspt_CorA/ZnTranspt_ZntB"/>
</dbReference>
<comment type="similarity">
    <text evidence="2">Belongs to the CorA metal ion transporter (MIT) (TC 1.A.35) family.</text>
</comment>
<dbReference type="Proteomes" id="UP001596138">
    <property type="component" value="Unassembled WGS sequence"/>
</dbReference>
<evidence type="ECO:0000256" key="2">
    <source>
        <dbReference type="ARBA" id="ARBA00009765"/>
    </source>
</evidence>
<evidence type="ECO:0000313" key="10">
    <source>
        <dbReference type="Proteomes" id="UP001596138"/>
    </source>
</evidence>
<feature type="transmembrane region" description="Helical" evidence="8">
    <location>
        <begin position="283"/>
        <end position="302"/>
    </location>
</feature>
<sequence>MIRGVGLYCDGTVRPDGVVPIEVGTTFDDDDARVLASLWLEAKEAGPDSFVWLGLRNVEHAELTRAADVLGLDELLVEDALSVTQRAKVEVDGDRVTAVFKILGYVEETSDVETGQIAVFVGPSFVLSVRMGEPGDLRDMRSRLEGDFELLQAGPLAVLHGILDVVVDGYISVAEELGVDIEQIEEQVFSPERTDDAATIYKLKRENLELRRAVEPLTPVADALVRGRLIPIPEVLGPYYRDLGDHLLRAADLSTQHDNLLGAALEASRSRQAVQQNEDMRKISAWVAIAAIPTAIAAIYGMNFDDMPELRWDLGYPAVMIVIFSGMFALYRAFKRSGWL</sequence>
<accession>A0ABW1T1E5</accession>
<dbReference type="PANTHER" id="PTHR46494:SF1">
    <property type="entry name" value="CORA FAMILY METAL ION TRANSPORTER (EUROFUNG)"/>
    <property type="match status" value="1"/>
</dbReference>
<evidence type="ECO:0000256" key="4">
    <source>
        <dbReference type="ARBA" id="ARBA00022475"/>
    </source>
</evidence>
<protein>
    <submittedName>
        <fullName evidence="9">Magnesium and cobalt transport protein CorA</fullName>
    </submittedName>
</protein>
<comment type="subcellular location">
    <subcellularLocation>
        <location evidence="1">Cell membrane</location>
        <topology evidence="1">Multi-pass membrane protein</topology>
    </subcellularLocation>
</comment>
<keyword evidence="6 8" id="KW-1133">Transmembrane helix</keyword>
<dbReference type="InterPro" id="IPR045861">
    <property type="entry name" value="CorA_cytoplasmic_dom"/>
</dbReference>
<evidence type="ECO:0000256" key="3">
    <source>
        <dbReference type="ARBA" id="ARBA00022448"/>
    </source>
</evidence>
<evidence type="ECO:0000256" key="5">
    <source>
        <dbReference type="ARBA" id="ARBA00022692"/>
    </source>
</evidence>
<dbReference type="Gene3D" id="1.20.58.340">
    <property type="entry name" value="Magnesium transport protein CorA, transmembrane region"/>
    <property type="match status" value="2"/>
</dbReference>
<dbReference type="Pfam" id="PF01544">
    <property type="entry name" value="CorA"/>
    <property type="match status" value="1"/>
</dbReference>
<feature type="transmembrane region" description="Helical" evidence="8">
    <location>
        <begin position="314"/>
        <end position="334"/>
    </location>
</feature>
<proteinExistence type="inferred from homology"/>
<evidence type="ECO:0000256" key="7">
    <source>
        <dbReference type="ARBA" id="ARBA00023136"/>
    </source>
</evidence>
<dbReference type="PANTHER" id="PTHR46494">
    <property type="entry name" value="CORA FAMILY METAL ION TRANSPORTER (EUROFUNG)"/>
    <property type="match status" value="1"/>
</dbReference>
<name>A0ABW1T1E5_9ACTN</name>
<evidence type="ECO:0000256" key="8">
    <source>
        <dbReference type="SAM" id="Phobius"/>
    </source>
</evidence>
<keyword evidence="4" id="KW-1003">Cell membrane</keyword>
<dbReference type="Gene3D" id="3.30.460.20">
    <property type="entry name" value="CorA soluble domain-like"/>
    <property type="match status" value="1"/>
</dbReference>
<organism evidence="9 10">
    <name type="scientific">Longivirga aurantiaca</name>
    <dbReference type="NCBI Taxonomy" id="1837743"/>
    <lineage>
        <taxon>Bacteria</taxon>
        <taxon>Bacillati</taxon>
        <taxon>Actinomycetota</taxon>
        <taxon>Actinomycetes</taxon>
        <taxon>Sporichthyales</taxon>
        <taxon>Sporichthyaceae</taxon>
        <taxon>Longivirga</taxon>
    </lineage>
</organism>
<evidence type="ECO:0000256" key="1">
    <source>
        <dbReference type="ARBA" id="ARBA00004651"/>
    </source>
</evidence>
<keyword evidence="5 8" id="KW-0812">Transmembrane</keyword>
<keyword evidence="7 8" id="KW-0472">Membrane</keyword>
<evidence type="ECO:0000256" key="6">
    <source>
        <dbReference type="ARBA" id="ARBA00022989"/>
    </source>
</evidence>
<dbReference type="InterPro" id="IPR045863">
    <property type="entry name" value="CorA_TM1_TM2"/>
</dbReference>
<dbReference type="SUPFAM" id="SSF144083">
    <property type="entry name" value="Magnesium transport protein CorA, transmembrane region"/>
    <property type="match status" value="1"/>
</dbReference>